<organism evidence="1 2">
    <name type="scientific">Nicotiana tabacum</name>
    <name type="common">Common tobacco</name>
    <dbReference type="NCBI Taxonomy" id="4097"/>
    <lineage>
        <taxon>Eukaryota</taxon>
        <taxon>Viridiplantae</taxon>
        <taxon>Streptophyta</taxon>
        <taxon>Embryophyta</taxon>
        <taxon>Tracheophyta</taxon>
        <taxon>Spermatophyta</taxon>
        <taxon>Magnoliopsida</taxon>
        <taxon>eudicotyledons</taxon>
        <taxon>Gunneridae</taxon>
        <taxon>Pentapetalae</taxon>
        <taxon>asterids</taxon>
        <taxon>lamiids</taxon>
        <taxon>Solanales</taxon>
        <taxon>Solanaceae</taxon>
        <taxon>Nicotianoideae</taxon>
        <taxon>Nicotianeae</taxon>
        <taxon>Nicotiana</taxon>
    </lineage>
</organism>
<sequence length="249" mass="28634">MQDAVYENEFALLQQSVPNPSIACSEEAIRTTPMPHRLGKVGKTLIHSIENVHYVNGLKYILLSVSQIYDKENKVKFLSKTFTVTNLVTGEVVLMTKRFKNIYVADFESLNNGDITFLSVVDDDVELWHRRLGYVSFSLLNKLVKKDLVRGLPKSRSKDHKLCDACVRGKQVRSSFGPINESKHFKATDHYHMDLCRPMRVPSRGGNKYIFVIVDDYCRFTWTLILRTKDETFSNVCCHYEVDSSEDEP</sequence>
<accession>A0AC58T4X7</accession>
<gene>
    <name evidence="2" type="primary">LOC142172546</name>
</gene>
<evidence type="ECO:0000313" key="2">
    <source>
        <dbReference type="RefSeq" id="XP_075092292.1"/>
    </source>
</evidence>
<name>A0AC58T4X7_TOBAC</name>
<reference evidence="1" key="1">
    <citation type="journal article" date="2014" name="Nat. Commun.">
        <title>The tobacco genome sequence and its comparison with those of tomato and potato.</title>
        <authorList>
            <person name="Sierro N."/>
            <person name="Battey J.N."/>
            <person name="Ouadi S."/>
            <person name="Bakaher N."/>
            <person name="Bovet L."/>
            <person name="Willig A."/>
            <person name="Goepfert S."/>
            <person name="Peitsch M.C."/>
            <person name="Ivanov N.V."/>
        </authorList>
    </citation>
    <scope>NUCLEOTIDE SEQUENCE [LARGE SCALE GENOMIC DNA]</scope>
</reference>
<evidence type="ECO:0000313" key="1">
    <source>
        <dbReference type="Proteomes" id="UP000790787"/>
    </source>
</evidence>
<keyword evidence="1" id="KW-1185">Reference proteome</keyword>
<proteinExistence type="predicted"/>
<dbReference type="RefSeq" id="XP_075092292.1">
    <property type="nucleotide sequence ID" value="XM_075236191.1"/>
</dbReference>
<reference evidence="2" key="2">
    <citation type="submission" date="2025-08" db="UniProtKB">
        <authorList>
            <consortium name="RefSeq"/>
        </authorList>
    </citation>
    <scope>IDENTIFICATION</scope>
    <source>
        <tissue evidence="2">Leaf</tissue>
    </source>
</reference>
<protein>
    <submittedName>
        <fullName evidence="2">Mitochondrial protein AtMg00300</fullName>
    </submittedName>
</protein>
<dbReference type="Proteomes" id="UP000790787">
    <property type="component" value="Chromosome 18"/>
</dbReference>